<evidence type="ECO:0000313" key="2">
    <source>
        <dbReference type="EMBL" id="KKS16985.1"/>
    </source>
</evidence>
<proteinExistence type="predicted"/>
<evidence type="ECO:0000256" key="1">
    <source>
        <dbReference type="SAM" id="Phobius"/>
    </source>
</evidence>
<dbReference type="EMBL" id="LCBS01000009">
    <property type="protein sequence ID" value="KKS16985.1"/>
    <property type="molecule type" value="Genomic_DNA"/>
</dbReference>
<keyword evidence="1" id="KW-0812">Transmembrane</keyword>
<keyword evidence="1" id="KW-1133">Transmembrane helix</keyword>
<reference evidence="2 3" key="1">
    <citation type="journal article" date="2015" name="Nature">
        <title>rRNA introns, odd ribosomes, and small enigmatic genomes across a large radiation of phyla.</title>
        <authorList>
            <person name="Brown C.T."/>
            <person name="Hug L.A."/>
            <person name="Thomas B.C."/>
            <person name="Sharon I."/>
            <person name="Castelle C.J."/>
            <person name="Singh A."/>
            <person name="Wilkins M.J."/>
            <person name="Williams K.H."/>
            <person name="Banfield J.F."/>
        </authorList>
    </citation>
    <scope>NUCLEOTIDE SEQUENCE [LARGE SCALE GENOMIC DNA]</scope>
</reference>
<accession>A0A0G0WW68</accession>
<protein>
    <submittedName>
        <fullName evidence="2">Uncharacterized protein</fullName>
    </submittedName>
</protein>
<sequence>MTPEILSSTINHPHNVRFYGEDTDEEILYIFRASFVMNLGWMLIALFMLLAPIVFTIFLVFLSANISGLLSPSLIFLTNAFWYVFVLGFIFERFIHWFFNVYIITNKRIVDMDYYHMLNLRVSEATLQNIEDVTYQQQGAFESLFNLGHIYIQTAAERREFEFNNVSNPAKVHDILTDLVREVKGRA</sequence>
<evidence type="ECO:0000313" key="3">
    <source>
        <dbReference type="Proteomes" id="UP000034163"/>
    </source>
</evidence>
<keyword evidence="1" id="KW-0472">Membrane</keyword>
<name>A0A0G0WW68_UNCKA</name>
<dbReference type="AlphaFoldDB" id="A0A0G0WW68"/>
<feature type="transmembrane region" description="Helical" evidence="1">
    <location>
        <begin position="39"/>
        <end position="61"/>
    </location>
</feature>
<dbReference type="Proteomes" id="UP000034163">
    <property type="component" value="Unassembled WGS sequence"/>
</dbReference>
<comment type="caution">
    <text evidence="2">The sequence shown here is derived from an EMBL/GenBank/DDBJ whole genome shotgun (WGS) entry which is preliminary data.</text>
</comment>
<organism evidence="2 3">
    <name type="scientific">candidate division WWE3 bacterium GW2011_GWB1_41_6</name>
    <dbReference type="NCBI Taxonomy" id="1619112"/>
    <lineage>
        <taxon>Bacteria</taxon>
        <taxon>Katanobacteria</taxon>
    </lineage>
</organism>
<feature type="transmembrane region" description="Helical" evidence="1">
    <location>
        <begin position="81"/>
        <end position="104"/>
    </location>
</feature>
<gene>
    <name evidence="2" type="ORF">UU72_C0009G0027</name>
</gene>